<accession>A0A6I8M7L7</accession>
<gene>
    <name evidence="5" type="ORF">OMES3154_00058</name>
</gene>
<dbReference type="AlphaFoldDB" id="A0A6I8M7L7"/>
<dbReference type="GO" id="GO:0008233">
    <property type="term" value="F:peptidase activity"/>
    <property type="evidence" value="ECO:0007669"/>
    <property type="project" value="UniProtKB-KW"/>
</dbReference>
<keyword evidence="1" id="KW-0677">Repeat</keyword>
<dbReference type="PROSITE" id="PS50005">
    <property type="entry name" value="TPR"/>
    <property type="match status" value="2"/>
</dbReference>
<proteinExistence type="predicted"/>
<name>A0A6I8M7L7_9FUSO</name>
<feature type="repeat" description="TPR" evidence="3">
    <location>
        <begin position="136"/>
        <end position="169"/>
    </location>
</feature>
<dbReference type="RefSeq" id="WP_156682866.1">
    <property type="nucleotide sequence ID" value="NZ_CABWIB010000001.1"/>
</dbReference>
<feature type="repeat" description="TPR" evidence="3">
    <location>
        <begin position="68"/>
        <end position="101"/>
    </location>
</feature>
<dbReference type="EMBL" id="CABWIB010000001">
    <property type="protein sequence ID" value="VWL84810.1"/>
    <property type="molecule type" value="Genomic_DNA"/>
</dbReference>
<dbReference type="SUPFAM" id="SSF48452">
    <property type="entry name" value="TPR-like"/>
    <property type="match status" value="1"/>
</dbReference>
<evidence type="ECO:0000256" key="1">
    <source>
        <dbReference type="ARBA" id="ARBA00022737"/>
    </source>
</evidence>
<dbReference type="GO" id="GO:0006508">
    <property type="term" value="P:proteolysis"/>
    <property type="evidence" value="ECO:0007669"/>
    <property type="project" value="UniProtKB-KW"/>
</dbReference>
<dbReference type="PANTHER" id="PTHR44186">
    <property type="match status" value="1"/>
</dbReference>
<dbReference type="SMART" id="SM00028">
    <property type="entry name" value="TPR"/>
    <property type="match status" value="4"/>
</dbReference>
<dbReference type="InterPro" id="IPR011990">
    <property type="entry name" value="TPR-like_helical_dom_sf"/>
</dbReference>
<dbReference type="InterPro" id="IPR019734">
    <property type="entry name" value="TPR_rpt"/>
</dbReference>
<sequence length="187" mass="22386">MLQTLVFREYRYDKNIDNRIEKLKENINQNENDIESLKELANIYHAHKKNSEAVLMYEKLSKILYNDNEVLAFLGYLYYENNDLDNAKKYLLKALELYEKEPFVLFLLGNTVSRQGKIIDAINYYEKAIFLDFDILTAHIDFGRKYEHMGRHKKAYKEYLAAYELDKSDDGLKEKIDYLKEKIEKIQ</sequence>
<protein>
    <submittedName>
        <fullName evidence="5">Beta-barrel assembly-enhancing protease</fullName>
        <ecNumber evidence="5">3.4.-.-</ecNumber>
    </submittedName>
</protein>
<reference evidence="5 6" key="1">
    <citation type="submission" date="2019-10" db="EMBL/GenBank/DDBJ databases">
        <authorList>
            <person name="Blom J."/>
        </authorList>
    </citation>
    <scope>NUCLEOTIDE SEQUENCE [LARGE SCALE GENOMIC DNA]</scope>
    <source>
        <strain evidence="5 6">ES3154-GLU</strain>
    </source>
</reference>
<keyword evidence="5" id="KW-0645">Protease</keyword>
<dbReference type="PANTHER" id="PTHR44186:SF1">
    <property type="entry name" value="BARDET-BIEDL SYNDROME 4 PROTEIN"/>
    <property type="match status" value="1"/>
</dbReference>
<dbReference type="Gene3D" id="1.25.40.10">
    <property type="entry name" value="Tetratricopeptide repeat domain"/>
    <property type="match status" value="2"/>
</dbReference>
<keyword evidence="6" id="KW-1185">Reference proteome</keyword>
<keyword evidence="4" id="KW-0175">Coiled coil</keyword>
<keyword evidence="2 3" id="KW-0802">TPR repeat</keyword>
<evidence type="ECO:0000256" key="3">
    <source>
        <dbReference type="PROSITE-ProRule" id="PRU00339"/>
    </source>
</evidence>
<dbReference type="EC" id="3.4.-.-" evidence="5"/>
<evidence type="ECO:0000256" key="2">
    <source>
        <dbReference type="ARBA" id="ARBA00022803"/>
    </source>
</evidence>
<dbReference type="Pfam" id="PF13181">
    <property type="entry name" value="TPR_8"/>
    <property type="match status" value="1"/>
</dbReference>
<dbReference type="Pfam" id="PF12895">
    <property type="entry name" value="ANAPC3"/>
    <property type="match status" value="1"/>
</dbReference>
<dbReference type="Proteomes" id="UP000419017">
    <property type="component" value="Unassembled WGS sequence"/>
</dbReference>
<evidence type="ECO:0000313" key="6">
    <source>
        <dbReference type="Proteomes" id="UP000419017"/>
    </source>
</evidence>
<evidence type="ECO:0000256" key="4">
    <source>
        <dbReference type="SAM" id="Coils"/>
    </source>
</evidence>
<evidence type="ECO:0000313" key="5">
    <source>
        <dbReference type="EMBL" id="VWL84810.1"/>
    </source>
</evidence>
<feature type="coiled-coil region" evidence="4">
    <location>
        <begin position="13"/>
        <end position="40"/>
    </location>
</feature>
<keyword evidence="5" id="KW-0378">Hydrolase</keyword>
<organism evidence="5 6">
    <name type="scientific">Oceanivirga miroungae</name>
    <dbReference type="NCBI Taxonomy" id="1130046"/>
    <lineage>
        <taxon>Bacteria</taxon>
        <taxon>Fusobacteriati</taxon>
        <taxon>Fusobacteriota</taxon>
        <taxon>Fusobacteriia</taxon>
        <taxon>Fusobacteriales</taxon>
        <taxon>Leptotrichiaceae</taxon>
        <taxon>Oceanivirga</taxon>
    </lineage>
</organism>